<proteinExistence type="predicted"/>
<dbReference type="Proteomes" id="UP000838686">
    <property type="component" value="Unassembled WGS sequence"/>
</dbReference>
<dbReference type="RefSeq" id="WP_236339784.1">
    <property type="nucleotide sequence ID" value="NZ_CAKMMF010000006.1"/>
</dbReference>
<dbReference type="Gene3D" id="3.90.1150.200">
    <property type="match status" value="1"/>
</dbReference>
<dbReference type="SUPFAM" id="SSF159888">
    <property type="entry name" value="YdhG-like"/>
    <property type="match status" value="1"/>
</dbReference>
<keyword evidence="4" id="KW-1185">Reference proteome</keyword>
<evidence type="ECO:0000313" key="3">
    <source>
        <dbReference type="EMBL" id="CAH1200547.1"/>
    </source>
</evidence>
<feature type="region of interest" description="Disordered" evidence="1">
    <location>
        <begin position="1"/>
        <end position="21"/>
    </location>
</feature>
<name>A0ABM9C2R1_9BACL</name>
<feature type="domain" description="YdhG-like" evidence="2">
    <location>
        <begin position="36"/>
        <end position="142"/>
    </location>
</feature>
<evidence type="ECO:0000313" key="4">
    <source>
        <dbReference type="Proteomes" id="UP000838686"/>
    </source>
</evidence>
<dbReference type="Pfam" id="PF08818">
    <property type="entry name" value="DUF1801"/>
    <property type="match status" value="1"/>
</dbReference>
<dbReference type="InterPro" id="IPR014922">
    <property type="entry name" value="YdhG-like"/>
</dbReference>
<gene>
    <name evidence="3" type="ORF">PAECIP111893_01435</name>
</gene>
<dbReference type="EMBL" id="CAKMMF010000006">
    <property type="protein sequence ID" value="CAH1200547.1"/>
    <property type="molecule type" value="Genomic_DNA"/>
</dbReference>
<comment type="caution">
    <text evidence="3">The sequence shown here is derived from an EMBL/GenBank/DDBJ whole genome shotgun (WGS) entry which is preliminary data.</text>
</comment>
<sequence>MTASKQQSDKKGGKSKKLSGTEQVAQYLSNLEHPLKKEIEEVRSIILHTDGQLEEGIKWNAPSFSYAGEDKVTFNLRGKDYFLLVFHCGAKVKETKVRTPLFEDATGLLEWLSGDRATITFTDMNDVKAKEEGLAAVVAKWIEATSAG</sequence>
<accession>A0ABM9C2R1</accession>
<protein>
    <recommendedName>
        <fullName evidence="2">YdhG-like domain-containing protein</fullName>
    </recommendedName>
</protein>
<reference evidence="3" key="1">
    <citation type="submission" date="2022-01" db="EMBL/GenBank/DDBJ databases">
        <authorList>
            <person name="Criscuolo A."/>
        </authorList>
    </citation>
    <scope>NUCLEOTIDE SEQUENCE</scope>
    <source>
        <strain evidence="3">CIP111893</strain>
    </source>
</reference>
<evidence type="ECO:0000256" key="1">
    <source>
        <dbReference type="SAM" id="MobiDB-lite"/>
    </source>
</evidence>
<evidence type="ECO:0000259" key="2">
    <source>
        <dbReference type="Pfam" id="PF08818"/>
    </source>
</evidence>
<organism evidence="3 4">
    <name type="scientific">Paenibacillus plantiphilus</name>
    <dbReference type="NCBI Taxonomy" id="2905650"/>
    <lineage>
        <taxon>Bacteria</taxon>
        <taxon>Bacillati</taxon>
        <taxon>Bacillota</taxon>
        <taxon>Bacilli</taxon>
        <taxon>Bacillales</taxon>
        <taxon>Paenibacillaceae</taxon>
        <taxon>Paenibacillus</taxon>
    </lineage>
</organism>